<evidence type="ECO:0000259" key="2">
    <source>
        <dbReference type="Pfam" id="PF00535"/>
    </source>
</evidence>
<dbReference type="Pfam" id="PF00535">
    <property type="entry name" value="Glycos_transf_2"/>
    <property type="match status" value="1"/>
</dbReference>
<dbReference type="Gene3D" id="3.40.50.2000">
    <property type="entry name" value="Glycogen Phosphorylase B"/>
    <property type="match status" value="2"/>
</dbReference>
<dbReference type="SUPFAM" id="SSF53756">
    <property type="entry name" value="UDP-Glycosyltransferase/glycogen phosphorylase"/>
    <property type="match status" value="1"/>
</dbReference>
<dbReference type="CDD" id="cd00761">
    <property type="entry name" value="Glyco_tranf_GTA_type"/>
    <property type="match status" value="1"/>
</dbReference>
<dbReference type="PANTHER" id="PTHR22916">
    <property type="entry name" value="GLYCOSYLTRANSFERASE"/>
    <property type="match status" value="1"/>
</dbReference>
<dbReference type="RefSeq" id="WP_252469191.1">
    <property type="nucleotide sequence ID" value="NZ_JALBWM010000058.1"/>
</dbReference>
<protein>
    <submittedName>
        <fullName evidence="4">Glycosyltransferase</fullName>
        <ecNumber evidence="4">2.4.-.-</ecNumber>
    </submittedName>
</protein>
<dbReference type="InterPro" id="IPR028098">
    <property type="entry name" value="Glyco_trans_4-like_N"/>
</dbReference>
<proteinExistence type="predicted"/>
<dbReference type="Gene3D" id="3.90.550.10">
    <property type="entry name" value="Spore Coat Polysaccharide Biosynthesis Protein SpsA, Chain A"/>
    <property type="match status" value="1"/>
</dbReference>
<gene>
    <name evidence="4" type="ORF">MO867_13370</name>
</gene>
<keyword evidence="4" id="KW-0808">Transferase</keyword>
<evidence type="ECO:0000259" key="3">
    <source>
        <dbReference type="Pfam" id="PF13439"/>
    </source>
</evidence>
<dbReference type="CDD" id="cd03801">
    <property type="entry name" value="GT4_PimA-like"/>
    <property type="match status" value="1"/>
</dbReference>
<evidence type="ECO:0000259" key="1">
    <source>
        <dbReference type="Pfam" id="PF00534"/>
    </source>
</evidence>
<keyword evidence="4" id="KW-0328">Glycosyltransferase</keyword>
<evidence type="ECO:0000313" key="4">
    <source>
        <dbReference type="EMBL" id="MCO1335322.1"/>
    </source>
</evidence>
<sequence length="706" mass="80611">MKELQQDIALEANLSTQRICIITEDIFGPIRNGGIGTAYFHLAVFLRRTGHKVTICFVNGLAKNPVKMRKTEKFFSNFGVDFFSVAPQVLAKTAMARTMAMPYAAYEWLKKYENNFDIIHVSEWRGMGYIALLAKKLGIAFQSIHFVVKGSSPTLWSAEGNQQFLNKERQLGWVFMERMSAEMADTLICGSKHLFQWMENNKYNLPERSYFWPNVFLDDLVASSKKKGKENSAVTREWVFFGRLEPRKGIVLFVNALNALSIKGALLPPITFLGSHSYRFDAKRLIEENQESWHTEVVFKSDLNAVQAIKYLSEAGRLAIIPALLENSPIAVYECLAAKIPFIAADAGGTGELLDQDYSDRILFKPNHIALAEKLEFHIKQLPVPGIKHQRLKQSLPTWEQWHGQQQSLSVEKIESDSRTPLVSICITHFERPDLLCQALESIEAQTYQDVEVIVVDDGSHSTGVAESIRALEDRYADKSWQFIYQENRYVGAARNTAARFSNGEYLLFFDDDNVMMPEMVEKLVRATIYADIDCLTCSSIRFIGNGKPNSDNSKLGSQIRFMGPAKAWATKVNIVGDATCLIKKEVFSTHDGYTERYRAGKDDIEFYNKLILAQAKISYYPDPLYYYRVSENSMKTRNHLQEEGDFRQISPYLQGLDAEEKSLLLLRQEPKEKNSQVNNNKSRDYKPGIMQKTIRKLRKFVRVKV</sequence>
<keyword evidence="5" id="KW-1185">Reference proteome</keyword>
<evidence type="ECO:0000313" key="5">
    <source>
        <dbReference type="Proteomes" id="UP001139028"/>
    </source>
</evidence>
<organism evidence="4 5">
    <name type="scientific">Microbulbifer okhotskensis</name>
    <dbReference type="NCBI Taxonomy" id="2926617"/>
    <lineage>
        <taxon>Bacteria</taxon>
        <taxon>Pseudomonadati</taxon>
        <taxon>Pseudomonadota</taxon>
        <taxon>Gammaproteobacteria</taxon>
        <taxon>Cellvibrionales</taxon>
        <taxon>Microbulbiferaceae</taxon>
        <taxon>Microbulbifer</taxon>
    </lineage>
</organism>
<dbReference type="GO" id="GO:0016758">
    <property type="term" value="F:hexosyltransferase activity"/>
    <property type="evidence" value="ECO:0007669"/>
    <property type="project" value="UniProtKB-ARBA"/>
</dbReference>
<feature type="domain" description="Glycosyltransferase subfamily 4-like N-terminal" evidence="3">
    <location>
        <begin position="33"/>
        <end position="214"/>
    </location>
</feature>
<feature type="domain" description="Glycosyltransferase 2-like" evidence="2">
    <location>
        <begin position="424"/>
        <end position="589"/>
    </location>
</feature>
<dbReference type="InterPro" id="IPR029044">
    <property type="entry name" value="Nucleotide-diphossugar_trans"/>
</dbReference>
<dbReference type="InterPro" id="IPR001296">
    <property type="entry name" value="Glyco_trans_1"/>
</dbReference>
<accession>A0A9X2J590</accession>
<dbReference type="AlphaFoldDB" id="A0A9X2J590"/>
<dbReference type="PANTHER" id="PTHR22916:SF30">
    <property type="entry name" value="IPT_TIG DOMAIN-CONTAINING PROTEIN"/>
    <property type="match status" value="1"/>
</dbReference>
<dbReference type="Pfam" id="PF00534">
    <property type="entry name" value="Glycos_transf_1"/>
    <property type="match status" value="1"/>
</dbReference>
<dbReference type="Pfam" id="PF13439">
    <property type="entry name" value="Glyco_transf_4"/>
    <property type="match status" value="1"/>
</dbReference>
<dbReference type="EC" id="2.4.-.-" evidence="4"/>
<name>A0A9X2J590_9GAMM</name>
<dbReference type="Proteomes" id="UP001139028">
    <property type="component" value="Unassembled WGS sequence"/>
</dbReference>
<feature type="domain" description="Glycosyl transferase family 1" evidence="1">
    <location>
        <begin position="238"/>
        <end position="380"/>
    </location>
</feature>
<dbReference type="EMBL" id="JALBWM010000058">
    <property type="protein sequence ID" value="MCO1335322.1"/>
    <property type="molecule type" value="Genomic_DNA"/>
</dbReference>
<comment type="caution">
    <text evidence="4">The sequence shown here is derived from an EMBL/GenBank/DDBJ whole genome shotgun (WGS) entry which is preliminary data.</text>
</comment>
<reference evidence="4" key="1">
    <citation type="journal article" date="2022" name="Arch. Microbiol.">
        <title>Microbulbifer okhotskensis sp. nov., isolated from a deep bottom sediment of the Okhotsk Sea.</title>
        <authorList>
            <person name="Romanenko L."/>
            <person name="Kurilenko V."/>
            <person name="Otstavnykh N."/>
            <person name="Velansky P."/>
            <person name="Isaeva M."/>
            <person name="Mikhailov V."/>
        </authorList>
    </citation>
    <scope>NUCLEOTIDE SEQUENCE</scope>
    <source>
        <strain evidence="4">OS29</strain>
    </source>
</reference>
<dbReference type="SUPFAM" id="SSF53448">
    <property type="entry name" value="Nucleotide-diphospho-sugar transferases"/>
    <property type="match status" value="1"/>
</dbReference>
<dbReference type="InterPro" id="IPR001173">
    <property type="entry name" value="Glyco_trans_2-like"/>
</dbReference>